<dbReference type="Gene3D" id="1.20.1250.20">
    <property type="entry name" value="MFS general substrate transporter like domains"/>
    <property type="match status" value="1"/>
</dbReference>
<evidence type="ECO:0000256" key="2">
    <source>
        <dbReference type="ARBA" id="ARBA00022692"/>
    </source>
</evidence>
<comment type="subcellular location">
    <subcellularLocation>
        <location evidence="1">Membrane</location>
        <topology evidence="1">Multi-pass membrane protein</topology>
    </subcellularLocation>
</comment>
<dbReference type="InterPro" id="IPR056555">
    <property type="entry name" value="NFD4_C"/>
</dbReference>
<feature type="transmembrane region" description="Helical" evidence="7">
    <location>
        <begin position="484"/>
        <end position="503"/>
    </location>
</feature>
<feature type="transmembrane region" description="Helical" evidence="7">
    <location>
        <begin position="429"/>
        <end position="449"/>
    </location>
</feature>
<dbReference type="Gramene" id="KZM97630">
    <property type="protein sequence ID" value="KZM97630"/>
    <property type="gene ID" value="DCAR_015008"/>
</dbReference>
<feature type="transmembrane region" description="Helical" evidence="7">
    <location>
        <begin position="390"/>
        <end position="408"/>
    </location>
</feature>
<evidence type="ECO:0000256" key="1">
    <source>
        <dbReference type="ARBA" id="ARBA00004141"/>
    </source>
</evidence>
<feature type="transmembrane region" description="Helical" evidence="7">
    <location>
        <begin position="93"/>
        <end position="114"/>
    </location>
</feature>
<comment type="caution">
    <text evidence="10">The sequence shown here is derived from an EMBL/GenBank/DDBJ whole genome shotgun (WGS) entry which is preliminary data.</text>
</comment>
<evidence type="ECO:0000259" key="8">
    <source>
        <dbReference type="Pfam" id="PF06813"/>
    </source>
</evidence>
<keyword evidence="3 7" id="KW-1133">Transmembrane helix</keyword>
<dbReference type="AlphaFoldDB" id="A0A162A9U1"/>
<dbReference type="PANTHER" id="PTHR21576">
    <property type="entry name" value="UNCHARACTERIZED NODULIN-LIKE PROTEIN"/>
    <property type="match status" value="1"/>
</dbReference>
<keyword evidence="2 7" id="KW-0812">Transmembrane</keyword>
<evidence type="ECO:0000256" key="7">
    <source>
        <dbReference type="SAM" id="Phobius"/>
    </source>
</evidence>
<proteinExistence type="inferred from homology"/>
<feature type="transmembrane region" description="Helical" evidence="7">
    <location>
        <begin position="455"/>
        <end position="477"/>
    </location>
</feature>
<evidence type="ECO:0000313" key="10">
    <source>
        <dbReference type="EMBL" id="KZM97630.1"/>
    </source>
</evidence>
<evidence type="ECO:0000256" key="5">
    <source>
        <dbReference type="ARBA" id="ARBA00044504"/>
    </source>
</evidence>
<organism evidence="10">
    <name type="scientific">Daucus carota subsp. sativus</name>
    <name type="common">Carrot</name>
    <dbReference type="NCBI Taxonomy" id="79200"/>
    <lineage>
        <taxon>Eukaryota</taxon>
        <taxon>Viridiplantae</taxon>
        <taxon>Streptophyta</taxon>
        <taxon>Embryophyta</taxon>
        <taxon>Tracheophyta</taxon>
        <taxon>Spermatophyta</taxon>
        <taxon>Magnoliopsida</taxon>
        <taxon>eudicotyledons</taxon>
        <taxon>Gunneridae</taxon>
        <taxon>Pentapetalae</taxon>
        <taxon>asterids</taxon>
        <taxon>campanulids</taxon>
        <taxon>Apiales</taxon>
        <taxon>Apiaceae</taxon>
        <taxon>Apioideae</taxon>
        <taxon>Scandiceae</taxon>
        <taxon>Daucinae</taxon>
        <taxon>Daucus</taxon>
        <taxon>Daucus sect. Daucus</taxon>
    </lineage>
</organism>
<dbReference type="InterPro" id="IPR010658">
    <property type="entry name" value="Nodulin-like"/>
</dbReference>
<dbReference type="CDD" id="cd17354">
    <property type="entry name" value="MFS_Mch1p_like"/>
    <property type="match status" value="1"/>
</dbReference>
<feature type="transmembrane region" description="Helical" evidence="7">
    <location>
        <begin position="223"/>
        <end position="243"/>
    </location>
</feature>
<dbReference type="OMA" id="CASAWQE"/>
<feature type="transmembrane region" description="Helical" evidence="7">
    <location>
        <begin position="255"/>
        <end position="273"/>
    </location>
</feature>
<feature type="transmembrane region" description="Helical" evidence="7">
    <location>
        <begin position="158"/>
        <end position="178"/>
    </location>
</feature>
<evidence type="ECO:0000256" key="6">
    <source>
        <dbReference type="SAM" id="MobiDB-lite"/>
    </source>
</evidence>
<evidence type="ECO:0000256" key="3">
    <source>
        <dbReference type="ARBA" id="ARBA00022989"/>
    </source>
</evidence>
<dbReference type="PANTHER" id="PTHR21576:SF122">
    <property type="entry name" value="MFS TRANSPORTER"/>
    <property type="match status" value="1"/>
</dbReference>
<evidence type="ECO:0000256" key="4">
    <source>
        <dbReference type="ARBA" id="ARBA00023136"/>
    </source>
</evidence>
<feature type="compositionally biased region" description="Polar residues" evidence="6">
    <location>
        <begin position="298"/>
        <end position="315"/>
    </location>
</feature>
<dbReference type="SUPFAM" id="SSF103473">
    <property type="entry name" value="MFS general substrate transporter"/>
    <property type="match status" value="1"/>
</dbReference>
<accession>A0A162A9U1</accession>
<dbReference type="Pfam" id="PF23262">
    <property type="entry name" value="NFD4_C"/>
    <property type="match status" value="1"/>
</dbReference>
<name>A0A162A9U1_DAUCS</name>
<dbReference type="Pfam" id="PF06813">
    <property type="entry name" value="Nodulin-like"/>
    <property type="match status" value="1"/>
</dbReference>
<evidence type="ECO:0000259" key="9">
    <source>
        <dbReference type="Pfam" id="PF23262"/>
    </source>
</evidence>
<feature type="domain" description="Nodulin-like" evidence="8">
    <location>
        <begin position="28"/>
        <end position="270"/>
    </location>
</feature>
<dbReference type="InterPro" id="IPR036259">
    <property type="entry name" value="MFS_trans_sf"/>
</dbReference>
<dbReference type="STRING" id="79200.A0A162A9U1"/>
<comment type="similarity">
    <text evidence="5">Belongs to the major facilitator superfamily. Phosphate:H(+) symporter (TC 2.A.1.9) family.</text>
</comment>
<dbReference type="EMBL" id="LNRQ01000004">
    <property type="protein sequence ID" value="KZM97630.1"/>
    <property type="molecule type" value="Genomic_DNA"/>
</dbReference>
<keyword evidence="4 7" id="KW-0472">Membrane</keyword>
<sequence>MKMGNSNGGCASAWQEKISLGFHVVKGRWFTIFATSLIMSVNGSSFMFGLYSNDIKSSLGYDQTTLNLVSFFKDLGGNLGIISGLINEFTPPWILLVIGAVMNFTGYFMIWLAVTGHTAKPQVWQLCLYIWIGADSQAFASTGSLITTVKNFPESRGIVLGLFKGYIGLSGAIITQIYHAMYGSDTKSVILLIAWLPALVSILFLPTFRIIKVARDKNEANIFFNLLYISLGLAGFLMVMIIFQKRVAFSRLEYGGATICVLILLFAPLNFVVREELSQWKTKKQLLTNPSNQLQVFTEKPSSTDKPAGPVSQQELLPESANAEAGNSPEKPFSSIIKAFKSPQRGEDFTILQGICSIDMLLLFVATCCGMGGTLTAIDNLGQIGQSSGYSAKSITTFVSLVSIWNYLGRVSAGFSSEMLLKKYNFPRPLMLTLVLLLTCIGHLLIAFAVPNSLYISSVLIGFCFGAQNPLVFAIISELFGLKYYSTLFQIGALASPVGAYVLNVKMAGHIYDSEAIRQLAAKQLVRQAGKELTCSGEVCYRFTFIVIAAVTLFGSVVSYVLVIRTRSFYKGDVYKKFKEESCTGEVVSERKS</sequence>
<gene>
    <name evidence="10" type="ORF">DCAR_015008</name>
</gene>
<feature type="region of interest" description="Disordered" evidence="6">
    <location>
        <begin position="298"/>
        <end position="330"/>
    </location>
</feature>
<feature type="transmembrane region" description="Helical" evidence="7">
    <location>
        <begin position="190"/>
        <end position="211"/>
    </location>
</feature>
<feature type="transmembrane region" description="Helical" evidence="7">
    <location>
        <begin position="29"/>
        <end position="51"/>
    </location>
</feature>
<reference evidence="10" key="1">
    <citation type="journal article" date="2016" name="Nat. Genet.">
        <title>A high-quality carrot genome assembly provides new insights into carotenoid accumulation and asterid genome evolution.</title>
        <authorList>
            <person name="Iorizzo M."/>
            <person name="Ellison S."/>
            <person name="Senalik D."/>
            <person name="Zeng P."/>
            <person name="Satapoomin P."/>
            <person name="Huang J."/>
            <person name="Bowman M."/>
            <person name="Iovene M."/>
            <person name="Sanseverino W."/>
            <person name="Cavagnaro P."/>
            <person name="Yildiz M."/>
            <person name="Macko-Podgorni A."/>
            <person name="Moranska E."/>
            <person name="Grzebelus E."/>
            <person name="Grzebelus D."/>
            <person name="Ashrafi H."/>
            <person name="Zheng Z."/>
            <person name="Cheng S."/>
            <person name="Spooner D."/>
            <person name="Van Deynze A."/>
            <person name="Simon P."/>
        </authorList>
    </citation>
    <scope>NUCLEOTIDE SEQUENCE [LARGE SCALE GENOMIC DNA]</scope>
    <source>
        <tissue evidence="10">Leaf</tissue>
    </source>
</reference>
<feature type="transmembrane region" description="Helical" evidence="7">
    <location>
        <begin position="360"/>
        <end position="378"/>
    </location>
</feature>
<dbReference type="GO" id="GO:0016020">
    <property type="term" value="C:membrane"/>
    <property type="evidence" value="ECO:0007669"/>
    <property type="project" value="UniProtKB-SubCell"/>
</dbReference>
<feature type="domain" description="NFD4 C-terminal" evidence="9">
    <location>
        <begin position="357"/>
        <end position="570"/>
    </location>
</feature>
<feature type="transmembrane region" description="Helical" evidence="7">
    <location>
        <begin position="543"/>
        <end position="563"/>
    </location>
</feature>
<protein>
    <submittedName>
        <fullName evidence="10">Uncharacterized protein</fullName>
    </submittedName>
</protein>